<accession>A0A915NGY1</accession>
<proteinExistence type="predicted"/>
<reference evidence="2 3" key="1">
    <citation type="submission" date="2022-11" db="UniProtKB">
        <authorList>
            <consortium name="WormBaseParasite"/>
        </authorList>
    </citation>
    <scope>IDENTIFICATION</scope>
</reference>
<dbReference type="AlphaFoldDB" id="A0A915NGY1"/>
<organism evidence="1 2">
    <name type="scientific">Meloidogyne floridensis</name>
    <dbReference type="NCBI Taxonomy" id="298350"/>
    <lineage>
        <taxon>Eukaryota</taxon>
        <taxon>Metazoa</taxon>
        <taxon>Ecdysozoa</taxon>
        <taxon>Nematoda</taxon>
        <taxon>Chromadorea</taxon>
        <taxon>Rhabditida</taxon>
        <taxon>Tylenchina</taxon>
        <taxon>Tylenchomorpha</taxon>
        <taxon>Tylenchoidea</taxon>
        <taxon>Meloidogynidae</taxon>
        <taxon>Meloidogyninae</taxon>
        <taxon>Meloidogyne</taxon>
    </lineage>
</organism>
<dbReference type="WBParaSite" id="scf7180000417281.g1093">
    <property type="protein sequence ID" value="scf7180000417281.g1093"/>
    <property type="gene ID" value="scf7180000417281.g1093"/>
</dbReference>
<protein>
    <submittedName>
        <fullName evidence="2 3">Uncharacterized protein</fullName>
    </submittedName>
</protein>
<dbReference type="WBParaSite" id="scf7180000422474.g9060">
    <property type="protein sequence ID" value="scf7180000422474.g9060"/>
    <property type="gene ID" value="scf7180000422474.g9060"/>
</dbReference>
<evidence type="ECO:0000313" key="2">
    <source>
        <dbReference type="WBParaSite" id="scf7180000417281.g1093"/>
    </source>
</evidence>
<name>A0A915NGY1_9BILA</name>
<keyword evidence="1" id="KW-1185">Reference proteome</keyword>
<sequence length="86" mass="9618">MAQGCTRSASTLASAGRTIPMELKSNGMDLCYFIMVGKRNGADHPYNENLDVNKYEELSTDVNNDLEIRALRSTNEYRTGMLRIAL</sequence>
<evidence type="ECO:0000313" key="1">
    <source>
        <dbReference type="Proteomes" id="UP000887560"/>
    </source>
</evidence>
<evidence type="ECO:0000313" key="3">
    <source>
        <dbReference type="WBParaSite" id="scf7180000422474.g9060"/>
    </source>
</evidence>
<dbReference type="Proteomes" id="UP000887560">
    <property type="component" value="Unplaced"/>
</dbReference>